<dbReference type="Proteomes" id="UP000595897">
    <property type="component" value="Chromosome"/>
</dbReference>
<dbReference type="KEGG" id="ahb:bsdtb5_36770"/>
<feature type="transmembrane region" description="Helical" evidence="1">
    <location>
        <begin position="200"/>
        <end position="222"/>
    </location>
</feature>
<protein>
    <submittedName>
        <fullName evidence="2">Uncharacterized protein</fullName>
    </submittedName>
</protein>
<keyword evidence="3" id="KW-1185">Reference proteome</keyword>
<organism evidence="2 3">
    <name type="scientific">Anaeromicropila herbilytica</name>
    <dbReference type="NCBI Taxonomy" id="2785025"/>
    <lineage>
        <taxon>Bacteria</taxon>
        <taxon>Bacillati</taxon>
        <taxon>Bacillota</taxon>
        <taxon>Clostridia</taxon>
        <taxon>Lachnospirales</taxon>
        <taxon>Lachnospiraceae</taxon>
        <taxon>Anaeromicropila</taxon>
    </lineage>
</organism>
<keyword evidence="1" id="KW-0472">Membrane</keyword>
<reference evidence="2 3" key="1">
    <citation type="submission" date="2020-11" db="EMBL/GenBank/DDBJ databases">
        <title>Draft genome sequencing of a Lachnospiraceae strain isolated from anoxic soil subjected to BSD treatment.</title>
        <authorList>
            <person name="Uek A."/>
            <person name="Tonouchi A."/>
        </authorList>
    </citation>
    <scope>NUCLEOTIDE SEQUENCE [LARGE SCALE GENOMIC DNA]</scope>
    <source>
        <strain evidence="2 3">TB5</strain>
    </source>
</reference>
<sequence>MSTLVISYDDLNDASHNAKNLAEKLGDYANELEHKVCRKINEYSGERTQNLYDADGFMRKKLEKLQQKKIDFTTLSSNIKTFESNCKTADNNVARSIKTITGDFKKAYKIKENVITNFFNYIGVVIGNATAIGRAIKDCIGGIQDVIKSAGEAISDWYKYDGGKYLIEGAIEGIGAALLGAVTAIAAVAALAAASTVGAVIVGVAAVVVAVATVANGISAVYNDSKAYQVAKNGDAATAVRYAGRDTLADTLRHESDSKLVHILAGGLEIVELAASVVLIVDAGINIAKGAKNLVGKILNKGGGSAAEGVGKARNVEESSASDSYLYQKYKESLVKDDVLNNSEEIIKGAKLGDKKLIAELTKDGSNIEDWSKMESKYPYTNEYGTGKIHYYMNVKTGKVSYYDAKMKISAPKAIRDKLKYTKTDKDGFWIIDLDENLVPIGVR</sequence>
<dbReference type="EMBL" id="AP024169">
    <property type="protein sequence ID" value="BCN32382.1"/>
    <property type="molecule type" value="Genomic_DNA"/>
</dbReference>
<dbReference type="RefSeq" id="WP_271713432.1">
    <property type="nucleotide sequence ID" value="NZ_AP024169.1"/>
</dbReference>
<proteinExistence type="predicted"/>
<evidence type="ECO:0000256" key="1">
    <source>
        <dbReference type="SAM" id="Phobius"/>
    </source>
</evidence>
<evidence type="ECO:0000313" key="3">
    <source>
        <dbReference type="Proteomes" id="UP000595897"/>
    </source>
</evidence>
<accession>A0A7R7EP39</accession>
<keyword evidence="1" id="KW-0812">Transmembrane</keyword>
<gene>
    <name evidence="2" type="ORF">bsdtb5_36770</name>
</gene>
<dbReference type="AlphaFoldDB" id="A0A7R7EP39"/>
<feature type="transmembrane region" description="Helical" evidence="1">
    <location>
        <begin position="174"/>
        <end position="194"/>
    </location>
</feature>
<name>A0A7R7EP39_9FIRM</name>
<keyword evidence="1" id="KW-1133">Transmembrane helix</keyword>
<evidence type="ECO:0000313" key="2">
    <source>
        <dbReference type="EMBL" id="BCN32382.1"/>
    </source>
</evidence>